<organism evidence="2 3">
    <name type="scientific">Paralvinella palmiformis</name>
    <dbReference type="NCBI Taxonomy" id="53620"/>
    <lineage>
        <taxon>Eukaryota</taxon>
        <taxon>Metazoa</taxon>
        <taxon>Spiralia</taxon>
        <taxon>Lophotrochozoa</taxon>
        <taxon>Annelida</taxon>
        <taxon>Polychaeta</taxon>
        <taxon>Sedentaria</taxon>
        <taxon>Canalipalpata</taxon>
        <taxon>Terebellida</taxon>
        <taxon>Terebelliformia</taxon>
        <taxon>Alvinellidae</taxon>
        <taxon>Paralvinella</taxon>
    </lineage>
</organism>
<protein>
    <submittedName>
        <fullName evidence="2">Uncharacterized protein</fullName>
    </submittedName>
</protein>
<feature type="region of interest" description="Disordered" evidence="1">
    <location>
        <begin position="1"/>
        <end position="20"/>
    </location>
</feature>
<name>A0AAD9JUL7_9ANNE</name>
<proteinExistence type="predicted"/>
<reference evidence="2" key="1">
    <citation type="journal article" date="2023" name="Mol. Biol. Evol.">
        <title>Third-Generation Sequencing Reveals the Adaptive Role of the Epigenome in Three Deep-Sea Polychaetes.</title>
        <authorList>
            <person name="Perez M."/>
            <person name="Aroh O."/>
            <person name="Sun Y."/>
            <person name="Lan Y."/>
            <person name="Juniper S.K."/>
            <person name="Young C.R."/>
            <person name="Angers B."/>
            <person name="Qian P.Y."/>
        </authorList>
    </citation>
    <scope>NUCLEOTIDE SEQUENCE</scope>
    <source>
        <strain evidence="2">P08H-3</strain>
    </source>
</reference>
<keyword evidence="3" id="KW-1185">Reference proteome</keyword>
<accession>A0AAD9JUL7</accession>
<evidence type="ECO:0000313" key="3">
    <source>
        <dbReference type="Proteomes" id="UP001208570"/>
    </source>
</evidence>
<evidence type="ECO:0000256" key="1">
    <source>
        <dbReference type="SAM" id="MobiDB-lite"/>
    </source>
</evidence>
<sequence length="183" mass="20187">MTNYHVTSSDKVQTMSQTVHEQFSGGQRCLRRVMKTGSRRPISFPDTVSFDQDGGGWNKRCIESSGSKFRFSDTPDDIPTFSEGPRDVNGDEYVAMTGSDRRSSPDDIINSEGCYVQMNAPMSVTDPKGTSSGSLQKKMIHGKATLRLAVYINSGMLTVHLRRARHLSSISGSPCNPFIKVSR</sequence>
<comment type="caution">
    <text evidence="2">The sequence shown here is derived from an EMBL/GenBank/DDBJ whole genome shotgun (WGS) entry which is preliminary data.</text>
</comment>
<gene>
    <name evidence="2" type="ORF">LSH36_156g07001</name>
</gene>
<dbReference type="Proteomes" id="UP001208570">
    <property type="component" value="Unassembled WGS sequence"/>
</dbReference>
<evidence type="ECO:0000313" key="2">
    <source>
        <dbReference type="EMBL" id="KAK2159216.1"/>
    </source>
</evidence>
<dbReference type="AlphaFoldDB" id="A0AAD9JUL7"/>
<dbReference type="EMBL" id="JAODUP010000156">
    <property type="protein sequence ID" value="KAK2159216.1"/>
    <property type="molecule type" value="Genomic_DNA"/>
</dbReference>